<organism evidence="1 2">
    <name type="scientific">Segatella copri</name>
    <dbReference type="NCBI Taxonomy" id="165179"/>
    <lineage>
        <taxon>Bacteria</taxon>
        <taxon>Pseudomonadati</taxon>
        <taxon>Bacteroidota</taxon>
        <taxon>Bacteroidia</taxon>
        <taxon>Bacteroidales</taxon>
        <taxon>Prevotellaceae</taxon>
        <taxon>Segatella</taxon>
    </lineage>
</organism>
<dbReference type="Proteomes" id="UP000284990">
    <property type="component" value="Unassembled WGS sequence"/>
</dbReference>
<evidence type="ECO:0000313" key="1">
    <source>
        <dbReference type="EMBL" id="RHA82706.1"/>
    </source>
</evidence>
<dbReference type="EMBL" id="QSFW01000040">
    <property type="protein sequence ID" value="RHA82706.1"/>
    <property type="molecule type" value="Genomic_DNA"/>
</dbReference>
<evidence type="ECO:0000313" key="2">
    <source>
        <dbReference type="Proteomes" id="UP000284990"/>
    </source>
</evidence>
<accession>A0A3R6DFZ7</accession>
<protein>
    <submittedName>
        <fullName evidence="1">Uncharacterized protein</fullName>
    </submittedName>
</protein>
<sequence>MRVAWQNQNLRRMGKYEPPPLKMLIRAFLRGNDLKAFLFLQSAFFAFPRICHLKPTTATTT</sequence>
<comment type="caution">
    <text evidence="1">The sequence shown here is derived from an EMBL/GenBank/DDBJ whole genome shotgun (WGS) entry which is preliminary data.</text>
</comment>
<gene>
    <name evidence="1" type="ORF">DW916_14510</name>
</gene>
<proteinExistence type="predicted"/>
<reference evidence="1 2" key="1">
    <citation type="submission" date="2018-08" db="EMBL/GenBank/DDBJ databases">
        <title>A genome reference for cultivated species of the human gut microbiota.</title>
        <authorList>
            <person name="Zou Y."/>
            <person name="Xue W."/>
            <person name="Luo G."/>
        </authorList>
    </citation>
    <scope>NUCLEOTIDE SEQUENCE [LARGE SCALE GENOMIC DNA]</scope>
    <source>
        <strain evidence="1 2">AM42-23AC</strain>
    </source>
</reference>
<dbReference type="AlphaFoldDB" id="A0A3R6DFZ7"/>
<name>A0A3R6DFZ7_9BACT</name>